<evidence type="ECO:0000313" key="1">
    <source>
        <dbReference type="EMBL" id="ODA90938.1"/>
    </source>
</evidence>
<protein>
    <submittedName>
        <fullName evidence="1">Uncharacterized protein</fullName>
    </submittedName>
</protein>
<evidence type="ECO:0000313" key="2">
    <source>
        <dbReference type="Proteomes" id="UP000094426"/>
    </source>
</evidence>
<dbReference type="EMBL" id="LNZG01000004">
    <property type="protein sequence ID" value="ODA90938.1"/>
    <property type="molecule type" value="Genomic_DNA"/>
</dbReference>
<gene>
    <name evidence="1" type="ORF">ATY41_07705</name>
</gene>
<reference evidence="1 2" key="1">
    <citation type="submission" date="2015-11" db="EMBL/GenBank/DDBJ databases">
        <authorList>
            <person name="Zhang Y."/>
            <person name="Guo Z."/>
        </authorList>
    </citation>
    <scope>NUCLEOTIDE SEQUENCE [LARGE SCALE GENOMIC DNA]</scope>
    <source>
        <strain evidence="2">gdw1</strain>
    </source>
</reference>
<dbReference type="AlphaFoldDB" id="A0A1E2SMR3"/>
<accession>A0A1E2SMR3</accession>
<sequence>MSGTGDEQRNQAIALAEKVVAEWEKSRDKIAAAKHAVKDGAKIAALFTDHCNTRIDAANELIDEFRSDMPRTAVVPESDGERRIDHSIGELAPHFFRKL</sequence>
<name>A0A1E2SMR3_LEIXY</name>
<dbReference type="Proteomes" id="UP000094426">
    <property type="component" value="Unassembled WGS sequence"/>
</dbReference>
<organism evidence="1 2">
    <name type="scientific">Leifsonia xyli subsp. xyli</name>
    <dbReference type="NCBI Taxonomy" id="59736"/>
    <lineage>
        <taxon>Bacteria</taxon>
        <taxon>Bacillati</taxon>
        <taxon>Actinomycetota</taxon>
        <taxon>Actinomycetes</taxon>
        <taxon>Micrococcales</taxon>
        <taxon>Microbacteriaceae</taxon>
        <taxon>Leifsonia</taxon>
    </lineage>
</organism>
<proteinExistence type="predicted"/>
<comment type="caution">
    <text evidence="1">The sequence shown here is derived from an EMBL/GenBank/DDBJ whole genome shotgun (WGS) entry which is preliminary data.</text>
</comment>